<dbReference type="InterPro" id="IPR014945">
    <property type="entry name" value="DUF1816"/>
</dbReference>
<dbReference type="Proteomes" id="UP000500857">
    <property type="component" value="Chromosome"/>
</dbReference>
<dbReference type="EMBL" id="CP051167">
    <property type="protein sequence ID" value="QIZ71391.1"/>
    <property type="molecule type" value="Genomic_DNA"/>
</dbReference>
<dbReference type="KEGG" id="oxy:HCG48_13025"/>
<evidence type="ECO:0000313" key="2">
    <source>
        <dbReference type="Proteomes" id="UP000500857"/>
    </source>
</evidence>
<evidence type="ECO:0000313" key="1">
    <source>
        <dbReference type="EMBL" id="QIZ71391.1"/>
    </source>
</evidence>
<dbReference type="AlphaFoldDB" id="A0A6H1TXT4"/>
<protein>
    <submittedName>
        <fullName evidence="1">DUF1816 domain-containing protein</fullName>
    </submittedName>
</protein>
<reference evidence="1 2" key="1">
    <citation type="submission" date="2020-04" db="EMBL/GenBank/DDBJ databases">
        <authorList>
            <person name="Basu S."/>
            <person name="Maruthanayagam V."/>
            <person name="Chakraborty S."/>
            <person name="Pramanik A."/>
            <person name="Mukherjee J."/>
            <person name="Brink B."/>
        </authorList>
    </citation>
    <scope>NUCLEOTIDE SEQUENCE [LARGE SCALE GENOMIC DNA]</scope>
    <source>
        <strain evidence="1 2">AP17</strain>
    </source>
</reference>
<dbReference type="Pfam" id="PF08846">
    <property type="entry name" value="DUF1816"/>
    <property type="match status" value="1"/>
</dbReference>
<sequence length="84" mass="9497">MNLARVLEEKYTDYLERQGCAWWVEIVTASPRCTYYFGPFMTKRQAQDARPGYVADLEEEGACGIAVCVSRCQPQELTIVGTPD</sequence>
<gene>
    <name evidence="1" type="ORF">HCG48_13025</name>
</gene>
<accession>A0A6H1TXT4</accession>
<proteinExistence type="predicted"/>
<dbReference type="RefSeq" id="WP_168569544.1">
    <property type="nucleotide sequence ID" value="NZ_CP051167.1"/>
</dbReference>
<keyword evidence="2" id="KW-1185">Reference proteome</keyword>
<name>A0A6H1TXT4_9CYAN</name>
<organism evidence="1 2">
    <name type="scientific">Oxynema aestuarii AP17</name>
    <dbReference type="NCBI Taxonomy" id="2064643"/>
    <lineage>
        <taxon>Bacteria</taxon>
        <taxon>Bacillati</taxon>
        <taxon>Cyanobacteriota</taxon>
        <taxon>Cyanophyceae</taxon>
        <taxon>Oscillatoriophycideae</taxon>
        <taxon>Oscillatoriales</taxon>
        <taxon>Oscillatoriaceae</taxon>
        <taxon>Oxynema</taxon>
        <taxon>Oxynema aestuarii</taxon>
    </lineage>
</organism>